<feature type="transmembrane region" description="Helical" evidence="1">
    <location>
        <begin position="69"/>
        <end position="87"/>
    </location>
</feature>
<evidence type="ECO:0000256" key="1">
    <source>
        <dbReference type="SAM" id="Phobius"/>
    </source>
</evidence>
<protein>
    <submittedName>
        <fullName evidence="2">Uncharacterized protein</fullName>
    </submittedName>
</protein>
<keyword evidence="3" id="KW-1185">Reference proteome</keyword>
<name>A0ABT7EBI0_9FIRM</name>
<dbReference type="EMBL" id="JASKYM010000006">
    <property type="protein sequence ID" value="MDK2564273.1"/>
    <property type="molecule type" value="Genomic_DNA"/>
</dbReference>
<proteinExistence type="predicted"/>
<evidence type="ECO:0000313" key="2">
    <source>
        <dbReference type="EMBL" id="MDK2564273.1"/>
    </source>
</evidence>
<dbReference type="RefSeq" id="WP_284133201.1">
    <property type="nucleotide sequence ID" value="NZ_JASKYM010000006.1"/>
</dbReference>
<keyword evidence="1" id="KW-0812">Transmembrane</keyword>
<feature type="transmembrane region" description="Helical" evidence="1">
    <location>
        <begin position="45"/>
        <end position="63"/>
    </location>
</feature>
<evidence type="ECO:0000313" key="3">
    <source>
        <dbReference type="Proteomes" id="UP001301012"/>
    </source>
</evidence>
<comment type="caution">
    <text evidence="2">The sequence shown here is derived from an EMBL/GenBank/DDBJ whole genome shotgun (WGS) entry which is preliminary data.</text>
</comment>
<reference evidence="2 3" key="1">
    <citation type="submission" date="2023-05" db="EMBL/GenBank/DDBJ databases">
        <title>Rombocin, a short stable natural nisin variant, displays selective antimicrobial activity against Listeria monocytogenes and employs dual mode of action to kill target bacterial strains.</title>
        <authorList>
            <person name="Wambui J."/>
            <person name="Stephan R."/>
            <person name="Kuipers O.P."/>
        </authorList>
    </citation>
    <scope>NUCLEOTIDE SEQUENCE [LARGE SCALE GENOMIC DNA]</scope>
    <source>
        <strain evidence="2 3">RC002</strain>
    </source>
</reference>
<gene>
    <name evidence="2" type="ORF">QOZ84_11990</name>
</gene>
<dbReference type="Proteomes" id="UP001301012">
    <property type="component" value="Unassembled WGS sequence"/>
</dbReference>
<keyword evidence="1" id="KW-0472">Membrane</keyword>
<keyword evidence="1" id="KW-1133">Transmembrane helix</keyword>
<sequence>MSKKCKICNDNDKVKIKSKNYYIEGMFGYRCKECDSYYETDWGSFTIYLFMIMVVDGLIMAITGDNFGVDILIIANIIQILAYHMFVKYKRDNNHFQKQ</sequence>
<organism evidence="2 3">
    <name type="scientific">Romboutsia sedimentorum</name>
    <dbReference type="NCBI Taxonomy" id="1368474"/>
    <lineage>
        <taxon>Bacteria</taxon>
        <taxon>Bacillati</taxon>
        <taxon>Bacillota</taxon>
        <taxon>Clostridia</taxon>
        <taxon>Peptostreptococcales</taxon>
        <taxon>Peptostreptococcaceae</taxon>
        <taxon>Romboutsia</taxon>
    </lineage>
</organism>
<accession>A0ABT7EBI0</accession>